<comment type="caution">
    <text evidence="2">The sequence shown here is derived from an EMBL/GenBank/DDBJ whole genome shotgun (WGS) entry which is preliminary data.</text>
</comment>
<dbReference type="SUPFAM" id="SSF53254">
    <property type="entry name" value="Phosphoglycerate mutase-like"/>
    <property type="match status" value="1"/>
</dbReference>
<organism evidence="2 3">
    <name type="scientific">Elliptochloris bilobata</name>
    <dbReference type="NCBI Taxonomy" id="381761"/>
    <lineage>
        <taxon>Eukaryota</taxon>
        <taxon>Viridiplantae</taxon>
        <taxon>Chlorophyta</taxon>
        <taxon>core chlorophytes</taxon>
        <taxon>Trebouxiophyceae</taxon>
        <taxon>Trebouxiophyceae incertae sedis</taxon>
        <taxon>Elliptochloris clade</taxon>
        <taxon>Elliptochloris</taxon>
    </lineage>
</organism>
<comment type="similarity">
    <text evidence="1">Belongs to the histidine acid phosphatase family.</text>
</comment>
<dbReference type="Pfam" id="PF00328">
    <property type="entry name" value="His_Phos_2"/>
    <property type="match status" value="2"/>
</dbReference>
<evidence type="ECO:0000313" key="3">
    <source>
        <dbReference type="Proteomes" id="UP001445335"/>
    </source>
</evidence>
<dbReference type="InterPro" id="IPR050645">
    <property type="entry name" value="Histidine_acid_phosphatase"/>
</dbReference>
<evidence type="ECO:0008006" key="4">
    <source>
        <dbReference type="Google" id="ProtNLM"/>
    </source>
</evidence>
<dbReference type="PANTHER" id="PTHR11567">
    <property type="entry name" value="ACID PHOSPHATASE-RELATED"/>
    <property type="match status" value="1"/>
</dbReference>
<name>A0AAW1QU47_9CHLO</name>
<dbReference type="InterPro" id="IPR000560">
    <property type="entry name" value="His_Pase_clade-2"/>
</dbReference>
<dbReference type="EMBL" id="JALJOU010000078">
    <property type="protein sequence ID" value="KAK9824986.1"/>
    <property type="molecule type" value="Genomic_DNA"/>
</dbReference>
<dbReference type="GO" id="GO:0016791">
    <property type="term" value="F:phosphatase activity"/>
    <property type="evidence" value="ECO:0007669"/>
    <property type="project" value="TreeGrafter"/>
</dbReference>
<dbReference type="InterPro" id="IPR029033">
    <property type="entry name" value="His_PPase_superfam"/>
</dbReference>
<accession>A0AAW1QU47</accession>
<evidence type="ECO:0000313" key="2">
    <source>
        <dbReference type="EMBL" id="KAK9824986.1"/>
    </source>
</evidence>
<dbReference type="AlphaFoldDB" id="A0AAW1QU47"/>
<dbReference type="Proteomes" id="UP001445335">
    <property type="component" value="Unassembled WGS sequence"/>
</dbReference>
<sequence length="403" mass="43040">MVFRHGARTPLTAQYWGSAHWKAEGADALCGTLPGTVQLSITEKSGGPRPECEGDTTQANTVLPGGCTSGELTLSGQAQARELGAWLRHRYVDSAGFLPPDYQDGVVAACTTNYRRTVDTLAGVLSGLWPSVAANGRIIPAVTSAAIDEVLWGNADNCERLRSMFKAHAARVKEAQKGDARLAELDARVRGVLSLPHDHRVSMMEVHDALTALEHHGLGLPEGADAALKAEVEAEAARRITSLVAPAAGAASREDILRLSMGRLFEQIVARMDAAAGRVSAAPQPRLALYSGHDTTIMPLLVTLGGDLSHWPPYVSNLAFELWAVPEGGDPLVRVLYNREELALNGHPPGEPVTLGHFRDTFLRPYIVTQAAYEEECRVAYEHASAAPAAVPEKVGGDAFQGL</sequence>
<dbReference type="Gene3D" id="3.40.50.1240">
    <property type="entry name" value="Phosphoglycerate mutase-like"/>
    <property type="match status" value="1"/>
</dbReference>
<reference evidence="2 3" key="1">
    <citation type="journal article" date="2024" name="Nat. Commun.">
        <title>Phylogenomics reveals the evolutionary origins of lichenization in chlorophyte algae.</title>
        <authorList>
            <person name="Puginier C."/>
            <person name="Libourel C."/>
            <person name="Otte J."/>
            <person name="Skaloud P."/>
            <person name="Haon M."/>
            <person name="Grisel S."/>
            <person name="Petersen M."/>
            <person name="Berrin J.G."/>
            <person name="Delaux P.M."/>
            <person name="Dal Grande F."/>
            <person name="Keller J."/>
        </authorList>
    </citation>
    <scope>NUCLEOTIDE SEQUENCE [LARGE SCALE GENOMIC DNA]</scope>
    <source>
        <strain evidence="2 3">SAG 245.80</strain>
    </source>
</reference>
<dbReference type="CDD" id="cd07061">
    <property type="entry name" value="HP_HAP_like"/>
    <property type="match status" value="1"/>
</dbReference>
<dbReference type="InterPro" id="IPR033379">
    <property type="entry name" value="Acid_Pase_AS"/>
</dbReference>
<proteinExistence type="inferred from homology"/>
<evidence type="ECO:0000256" key="1">
    <source>
        <dbReference type="ARBA" id="ARBA00005375"/>
    </source>
</evidence>
<gene>
    <name evidence="2" type="ORF">WJX81_003696</name>
</gene>
<dbReference type="PANTHER" id="PTHR11567:SF207">
    <property type="entry name" value="LYSOPHOSPHATIDIC ACID PHOSPHATASE TYPE 6"/>
    <property type="match status" value="1"/>
</dbReference>
<protein>
    <recommendedName>
        <fullName evidence="4">Acid phosphatase</fullName>
    </recommendedName>
</protein>
<dbReference type="PROSITE" id="PS00778">
    <property type="entry name" value="HIS_ACID_PHOSPHAT_2"/>
    <property type="match status" value="1"/>
</dbReference>
<keyword evidence="3" id="KW-1185">Reference proteome</keyword>